<accession>A0A171DIG3</accession>
<reference evidence="3" key="2">
    <citation type="submission" date="2016-04" db="EMBL/GenBank/DDBJ databases">
        <title>Planomonospora sphaerica JCM9374 whole genome shotgun sequence.</title>
        <authorList>
            <person name="Suzuki T."/>
            <person name="Dohra H."/>
            <person name="Kodani S."/>
        </authorList>
    </citation>
    <scope>NUCLEOTIDE SEQUENCE [LARGE SCALE GENOMIC DNA]</scope>
    <source>
        <strain evidence="3">JCM 9374</strain>
    </source>
</reference>
<sequence length="62" mass="6625">MSWILAAVGLGFAGVAVLGLMGARVLLATRELGREVDRTRRRLEAVRDSSGGRPDEDRGTEG</sequence>
<reference evidence="2 3" key="1">
    <citation type="journal article" date="2016" name="Genome Announc.">
        <title>Draft Genome Sequence of Planomonospora sphaerica JCM9374, a Rare Actinomycete.</title>
        <authorList>
            <person name="Dohra H."/>
            <person name="Suzuki T."/>
            <person name="Inoue Y."/>
            <person name="Kodani S."/>
        </authorList>
    </citation>
    <scope>NUCLEOTIDE SEQUENCE [LARGE SCALE GENOMIC DNA]</scope>
    <source>
        <strain evidence="2 3">JCM 9374</strain>
    </source>
</reference>
<dbReference type="RefSeq" id="WP_068899419.1">
    <property type="nucleotide sequence ID" value="NZ_BDCX01000010.1"/>
</dbReference>
<gene>
    <name evidence="2" type="ORF">PS9374_04362</name>
</gene>
<dbReference type="AlphaFoldDB" id="A0A171DIG3"/>
<proteinExistence type="predicted"/>
<dbReference type="Proteomes" id="UP000077701">
    <property type="component" value="Unassembled WGS sequence"/>
</dbReference>
<comment type="caution">
    <text evidence="2">The sequence shown here is derived from an EMBL/GenBank/DDBJ whole genome shotgun (WGS) entry which is preliminary data.</text>
</comment>
<name>A0A171DIG3_9ACTN</name>
<feature type="region of interest" description="Disordered" evidence="1">
    <location>
        <begin position="43"/>
        <end position="62"/>
    </location>
</feature>
<dbReference type="EMBL" id="BDCX01000010">
    <property type="protein sequence ID" value="GAT68697.1"/>
    <property type="molecule type" value="Genomic_DNA"/>
</dbReference>
<evidence type="ECO:0000256" key="1">
    <source>
        <dbReference type="SAM" id="MobiDB-lite"/>
    </source>
</evidence>
<feature type="compositionally biased region" description="Basic and acidic residues" evidence="1">
    <location>
        <begin position="53"/>
        <end position="62"/>
    </location>
</feature>
<dbReference type="STRING" id="161355.PS9374_04362"/>
<evidence type="ECO:0000313" key="2">
    <source>
        <dbReference type="EMBL" id="GAT68697.1"/>
    </source>
</evidence>
<protein>
    <submittedName>
        <fullName evidence="2">Uncharacterized protein</fullName>
    </submittedName>
</protein>
<evidence type="ECO:0000313" key="3">
    <source>
        <dbReference type="Proteomes" id="UP000077701"/>
    </source>
</evidence>
<organism evidence="2 3">
    <name type="scientific">Planomonospora sphaerica</name>
    <dbReference type="NCBI Taxonomy" id="161355"/>
    <lineage>
        <taxon>Bacteria</taxon>
        <taxon>Bacillati</taxon>
        <taxon>Actinomycetota</taxon>
        <taxon>Actinomycetes</taxon>
        <taxon>Streptosporangiales</taxon>
        <taxon>Streptosporangiaceae</taxon>
        <taxon>Planomonospora</taxon>
    </lineage>
</organism>
<keyword evidence="3" id="KW-1185">Reference proteome</keyword>